<sequence length="152" mass="17401">MASFRLLSPSVALRPICCCSLPMPMHSTTRSIADICHPGGKHDLGASHIREARGGFALREFALEEKYFWDHEKEIIRELQAKLQRKETEVLKRLDADPKMDPEFREEILKDGRSVSGVHGADAFKKKQAAAEEQYIRNRERERLEKLKGSVQ</sequence>
<dbReference type="PANTHER" id="PTHR48417">
    <property type="entry name" value="ATP SYNTHASE F1 SUBUNIT EPSILON"/>
    <property type="match status" value="1"/>
</dbReference>
<keyword evidence="8" id="KW-1185">Reference proteome</keyword>
<comment type="function">
    <text evidence="6">Inhibits the enzyme activity of ATPase.</text>
</comment>
<evidence type="ECO:0000256" key="4">
    <source>
        <dbReference type="ARBA" id="ARBA00023054"/>
    </source>
</evidence>
<dbReference type="InterPro" id="IPR007648">
    <property type="entry name" value="ATPase_inhibitor_mt"/>
</dbReference>
<keyword evidence="4" id="KW-0175">Coiled coil</keyword>
<comment type="similarity">
    <text evidence="2 6">Belongs to the ATPase inhibitor family.</text>
</comment>
<comment type="subcellular location">
    <subcellularLocation>
        <location evidence="1">Mitochondrion</location>
    </subcellularLocation>
</comment>
<dbReference type="VEuPathDB" id="FungiDB:SPPG_02930"/>
<dbReference type="EMBL" id="KQ257453">
    <property type="protein sequence ID" value="KND02468.1"/>
    <property type="molecule type" value="Genomic_DNA"/>
</dbReference>
<dbReference type="GO" id="GO:0042030">
    <property type="term" value="F:ATPase inhibitor activity"/>
    <property type="evidence" value="ECO:0007669"/>
    <property type="project" value="InterPro"/>
</dbReference>
<keyword evidence="5" id="KW-0496">Mitochondrion</keyword>
<proteinExistence type="inferred from homology"/>
<dbReference type="InParanoid" id="A0A0L0HN27"/>
<evidence type="ECO:0000256" key="2">
    <source>
        <dbReference type="ARBA" id="ARBA00010901"/>
    </source>
</evidence>
<dbReference type="Gene3D" id="1.20.5.500">
    <property type="entry name" value="Single helix bin"/>
    <property type="match status" value="2"/>
</dbReference>
<dbReference type="OrthoDB" id="10323847at2759"/>
<name>A0A0L0HN27_SPIPD</name>
<dbReference type="AlphaFoldDB" id="A0A0L0HN27"/>
<dbReference type="Proteomes" id="UP000053201">
    <property type="component" value="Unassembled WGS sequence"/>
</dbReference>
<evidence type="ECO:0000313" key="7">
    <source>
        <dbReference type="EMBL" id="KND02468.1"/>
    </source>
</evidence>
<evidence type="ECO:0000256" key="5">
    <source>
        <dbReference type="ARBA" id="ARBA00023128"/>
    </source>
</evidence>
<dbReference type="RefSeq" id="XP_016610507.1">
    <property type="nucleotide sequence ID" value="XM_016751218.1"/>
</dbReference>
<evidence type="ECO:0000313" key="8">
    <source>
        <dbReference type="Proteomes" id="UP000053201"/>
    </source>
</evidence>
<keyword evidence="3" id="KW-0809">Transit peptide</keyword>
<dbReference type="Pfam" id="PF04568">
    <property type="entry name" value="IATP"/>
    <property type="match status" value="1"/>
</dbReference>
<reference evidence="7 8" key="1">
    <citation type="submission" date="2009-08" db="EMBL/GenBank/DDBJ databases">
        <title>The Genome Sequence of Spizellomyces punctatus strain DAOM BR117.</title>
        <authorList>
            <consortium name="The Broad Institute Genome Sequencing Platform"/>
            <person name="Russ C."/>
            <person name="Cuomo C."/>
            <person name="Shea T."/>
            <person name="Young S.K."/>
            <person name="Zeng Q."/>
            <person name="Koehrsen M."/>
            <person name="Haas B."/>
            <person name="Borodovsky M."/>
            <person name="Guigo R."/>
            <person name="Alvarado L."/>
            <person name="Berlin A."/>
            <person name="Bochicchio J."/>
            <person name="Borenstein D."/>
            <person name="Chapman S."/>
            <person name="Chen Z."/>
            <person name="Engels R."/>
            <person name="Freedman E."/>
            <person name="Gellesch M."/>
            <person name="Goldberg J."/>
            <person name="Griggs A."/>
            <person name="Gujja S."/>
            <person name="Heiman D."/>
            <person name="Hepburn T."/>
            <person name="Howarth C."/>
            <person name="Jen D."/>
            <person name="Larson L."/>
            <person name="Lewis B."/>
            <person name="Mehta T."/>
            <person name="Park D."/>
            <person name="Pearson M."/>
            <person name="Roberts A."/>
            <person name="Saif S."/>
            <person name="Shenoy N."/>
            <person name="Sisk P."/>
            <person name="Stolte C."/>
            <person name="Sykes S."/>
            <person name="Thomson T."/>
            <person name="Walk T."/>
            <person name="White J."/>
            <person name="Yandava C."/>
            <person name="Burger G."/>
            <person name="Gray M.W."/>
            <person name="Holland P.W.H."/>
            <person name="King N."/>
            <person name="Lang F.B.F."/>
            <person name="Roger A.J."/>
            <person name="Ruiz-Trillo I."/>
            <person name="Lander E."/>
            <person name="Nusbaum C."/>
        </authorList>
    </citation>
    <scope>NUCLEOTIDE SEQUENCE [LARGE SCALE GENOMIC DNA]</scope>
    <source>
        <strain evidence="7 8">DAOM BR117</strain>
    </source>
</reference>
<dbReference type="GeneID" id="27686483"/>
<gene>
    <name evidence="7" type="ORF">SPPG_02930</name>
</gene>
<dbReference type="PANTHER" id="PTHR48417:SF1">
    <property type="entry name" value="ATP SYNTHASE F1 SUBUNIT EPSILON"/>
    <property type="match status" value="1"/>
</dbReference>
<protein>
    <recommendedName>
        <fullName evidence="6">ATPase inhibitor, mitochondrial</fullName>
    </recommendedName>
</protein>
<evidence type="ECO:0000256" key="3">
    <source>
        <dbReference type="ARBA" id="ARBA00022946"/>
    </source>
</evidence>
<dbReference type="GO" id="GO:0005739">
    <property type="term" value="C:mitochondrion"/>
    <property type="evidence" value="ECO:0007669"/>
    <property type="project" value="UniProtKB-SubCell"/>
</dbReference>
<evidence type="ECO:0000256" key="1">
    <source>
        <dbReference type="ARBA" id="ARBA00004173"/>
    </source>
</evidence>
<organism evidence="7 8">
    <name type="scientific">Spizellomyces punctatus (strain DAOM BR117)</name>
    <dbReference type="NCBI Taxonomy" id="645134"/>
    <lineage>
        <taxon>Eukaryota</taxon>
        <taxon>Fungi</taxon>
        <taxon>Fungi incertae sedis</taxon>
        <taxon>Chytridiomycota</taxon>
        <taxon>Chytridiomycota incertae sedis</taxon>
        <taxon>Chytridiomycetes</taxon>
        <taxon>Spizellomycetales</taxon>
        <taxon>Spizellomycetaceae</taxon>
        <taxon>Spizellomyces</taxon>
    </lineage>
</organism>
<accession>A0A0L0HN27</accession>
<evidence type="ECO:0000256" key="6">
    <source>
        <dbReference type="RuleBase" id="RU368087"/>
    </source>
</evidence>